<proteinExistence type="predicted"/>
<protein>
    <submittedName>
        <fullName evidence="1">Uncharacterized protein</fullName>
    </submittedName>
</protein>
<accession>A5AM04</accession>
<dbReference type="EMBL" id="AM429824">
    <property type="protein sequence ID" value="CAN66889.1"/>
    <property type="molecule type" value="Genomic_DNA"/>
</dbReference>
<reference evidence="1" key="1">
    <citation type="journal article" date="2007" name="PLoS ONE">
        <title>The first genome sequence of an elite grapevine cultivar (Pinot noir Vitis vinifera L.): coping with a highly heterozygous genome.</title>
        <authorList>
            <person name="Velasco R."/>
            <person name="Zharkikh A."/>
            <person name="Troggio M."/>
            <person name="Cartwright D.A."/>
            <person name="Cestaro A."/>
            <person name="Pruss D."/>
            <person name="Pindo M."/>
            <person name="FitzGerald L.M."/>
            <person name="Vezzulli S."/>
            <person name="Reid J."/>
            <person name="Malacarne G."/>
            <person name="Iliev D."/>
            <person name="Coppola G."/>
            <person name="Wardell B."/>
            <person name="Micheletti D."/>
            <person name="Macalma T."/>
            <person name="Facci M."/>
            <person name="Mitchell J.T."/>
            <person name="Perazzolli M."/>
            <person name="Eldredge G."/>
            <person name="Gatto P."/>
            <person name="Oyzerski R."/>
            <person name="Moretto M."/>
            <person name="Gutin N."/>
            <person name="Stefanini M."/>
            <person name="Chen Y."/>
            <person name="Segala C."/>
            <person name="Davenport C."/>
            <person name="Dematte L."/>
            <person name="Mraz A."/>
            <person name="Battilana J."/>
            <person name="Stormo K."/>
            <person name="Costa F."/>
            <person name="Tao Q."/>
            <person name="Si-Ammour A."/>
            <person name="Harkins T."/>
            <person name="Lackey A."/>
            <person name="Perbost C."/>
            <person name="Taillon B."/>
            <person name="Stella A."/>
            <person name="Solovyev V."/>
            <person name="Fawcett J.A."/>
            <person name="Sterck L."/>
            <person name="Vandepoele K."/>
            <person name="Grando S.M."/>
            <person name="Toppo S."/>
            <person name="Moser C."/>
            <person name="Lanchbury J."/>
            <person name="Bogden R."/>
            <person name="Skolnick M."/>
            <person name="Sgaramella V."/>
            <person name="Bhatnagar S.K."/>
            <person name="Fontana P."/>
            <person name="Gutin A."/>
            <person name="Van de Peer Y."/>
            <person name="Salamini F."/>
            <person name="Viola R."/>
        </authorList>
    </citation>
    <scope>NUCLEOTIDE SEQUENCE</scope>
</reference>
<name>A5AM04_VITVI</name>
<evidence type="ECO:0000313" key="1">
    <source>
        <dbReference type="EMBL" id="CAN66889.1"/>
    </source>
</evidence>
<gene>
    <name evidence="1" type="ORF">VITISV_042963</name>
</gene>
<sequence>MAEQLTVAMVLVGMVTSGVSRRSGGCLGEGGREKSAEELRGGLGGLIPPGEELCPADIPPSPDISHPKLCPSTFHLLQISHIRNSVRLTFHLLRISHIRNFVRRRSTFSRYLTSEILSADVPLSSDISHSEFCPADVPPSLDISHPKFCRPTFHLLRISHIQNSIQSTFHLLRISHIRSSIQPTFHILRIFHIRRLTPDGREGRFNFLGQTCPDPLIALTRRASATDNSDSSDSLAPQTLAIRRIHFHPQSKGKLR</sequence>
<dbReference type="AlphaFoldDB" id="A5AM04"/>
<organism evidence="1">
    <name type="scientific">Vitis vinifera</name>
    <name type="common">Grape</name>
    <dbReference type="NCBI Taxonomy" id="29760"/>
    <lineage>
        <taxon>Eukaryota</taxon>
        <taxon>Viridiplantae</taxon>
        <taxon>Streptophyta</taxon>
        <taxon>Embryophyta</taxon>
        <taxon>Tracheophyta</taxon>
        <taxon>Spermatophyta</taxon>
        <taxon>Magnoliopsida</taxon>
        <taxon>eudicotyledons</taxon>
        <taxon>Gunneridae</taxon>
        <taxon>Pentapetalae</taxon>
        <taxon>rosids</taxon>
        <taxon>Vitales</taxon>
        <taxon>Vitaceae</taxon>
        <taxon>Viteae</taxon>
        <taxon>Vitis</taxon>
    </lineage>
</organism>